<name>A0ABV0KHM0_9CYAN</name>
<comment type="caution">
    <text evidence="1">The sequence shown here is derived from an EMBL/GenBank/DDBJ whole genome shotgun (WGS) entry which is preliminary data.</text>
</comment>
<dbReference type="Pfam" id="PF10719">
    <property type="entry name" value="ComFB"/>
    <property type="match status" value="1"/>
</dbReference>
<evidence type="ECO:0000313" key="2">
    <source>
        <dbReference type="Proteomes" id="UP001476950"/>
    </source>
</evidence>
<reference evidence="1 2" key="1">
    <citation type="submission" date="2022-04" db="EMBL/GenBank/DDBJ databases">
        <title>Positive selection, recombination, and allopatry shape intraspecific diversity of widespread and dominant cyanobacteria.</title>
        <authorList>
            <person name="Wei J."/>
            <person name="Shu W."/>
            <person name="Hu C."/>
        </authorList>
    </citation>
    <scope>NUCLEOTIDE SEQUENCE [LARGE SCALE GENOMIC DNA]</scope>
    <source>
        <strain evidence="1 2">AS-A4</strain>
    </source>
</reference>
<organism evidence="1 2">
    <name type="scientific">Stenomitos frigidus AS-A4</name>
    <dbReference type="NCBI Taxonomy" id="2933935"/>
    <lineage>
        <taxon>Bacteria</taxon>
        <taxon>Bacillati</taxon>
        <taxon>Cyanobacteriota</taxon>
        <taxon>Cyanophyceae</taxon>
        <taxon>Leptolyngbyales</taxon>
        <taxon>Leptolyngbyaceae</taxon>
        <taxon>Stenomitos</taxon>
    </lineage>
</organism>
<dbReference type="InterPro" id="IPR019657">
    <property type="entry name" value="ComFB"/>
</dbReference>
<accession>A0ABV0KHM0</accession>
<protein>
    <submittedName>
        <fullName evidence="1">Late competence development ComFB family protein</fullName>
    </submittedName>
</protein>
<keyword evidence="2" id="KW-1185">Reference proteome</keyword>
<sequence length="167" mass="18875">MATNQSNLAQTYCNVMESLVVEEVEKQFQRLSAKVANYVNKAEVIAFALNRLPALYATSEKGLEQQRLRAHKELHTQVIAAVRQAIAAVQRDPLRAVVPLKSSGDQESQLGLQELKELLGQKELSWRNVADAVENALIRTARGEVTWRKRGNAAAQRNEWQDSRYYL</sequence>
<dbReference type="EMBL" id="JAMPLM010000006">
    <property type="protein sequence ID" value="MEP1058731.1"/>
    <property type="molecule type" value="Genomic_DNA"/>
</dbReference>
<evidence type="ECO:0000313" key="1">
    <source>
        <dbReference type="EMBL" id="MEP1058731.1"/>
    </source>
</evidence>
<dbReference type="RefSeq" id="WP_199305129.1">
    <property type="nucleotide sequence ID" value="NZ_JAMPLM010000006.1"/>
</dbReference>
<proteinExistence type="predicted"/>
<gene>
    <name evidence="1" type="ORF">NDI38_09795</name>
</gene>
<dbReference type="Proteomes" id="UP001476950">
    <property type="component" value="Unassembled WGS sequence"/>
</dbReference>